<dbReference type="EMBL" id="CADEAL010000403">
    <property type="protein sequence ID" value="CAB1419692.1"/>
    <property type="molecule type" value="Genomic_DNA"/>
</dbReference>
<proteinExistence type="predicted"/>
<evidence type="ECO:0000313" key="3">
    <source>
        <dbReference type="Proteomes" id="UP001153269"/>
    </source>
</evidence>
<name>A0A9N7TVN2_PLEPL</name>
<feature type="compositionally biased region" description="Polar residues" evidence="1">
    <location>
        <begin position="1"/>
        <end position="20"/>
    </location>
</feature>
<evidence type="ECO:0000313" key="2">
    <source>
        <dbReference type="EMBL" id="CAB1419692.1"/>
    </source>
</evidence>
<organism evidence="2 3">
    <name type="scientific">Pleuronectes platessa</name>
    <name type="common">European plaice</name>
    <dbReference type="NCBI Taxonomy" id="8262"/>
    <lineage>
        <taxon>Eukaryota</taxon>
        <taxon>Metazoa</taxon>
        <taxon>Chordata</taxon>
        <taxon>Craniata</taxon>
        <taxon>Vertebrata</taxon>
        <taxon>Euteleostomi</taxon>
        <taxon>Actinopterygii</taxon>
        <taxon>Neopterygii</taxon>
        <taxon>Teleostei</taxon>
        <taxon>Neoteleostei</taxon>
        <taxon>Acanthomorphata</taxon>
        <taxon>Carangaria</taxon>
        <taxon>Pleuronectiformes</taxon>
        <taxon>Pleuronectoidei</taxon>
        <taxon>Pleuronectidae</taxon>
        <taxon>Pleuronectes</taxon>
    </lineage>
</organism>
<protein>
    <submittedName>
        <fullName evidence="2">Uncharacterized protein</fullName>
    </submittedName>
</protein>
<evidence type="ECO:0000256" key="1">
    <source>
        <dbReference type="SAM" id="MobiDB-lite"/>
    </source>
</evidence>
<feature type="region of interest" description="Disordered" evidence="1">
    <location>
        <begin position="83"/>
        <end position="116"/>
    </location>
</feature>
<sequence length="116" mass="12956">MWTDQQAGGRQQDEQMSLAANTKKDENLPHHLHHRSQSPPLHAGQEPASSSQGPKVKLYDPNLLIGVSFHTVHLRKQKMKLSPPLAHITEPRASGGGLIKTEREVEPRPGVAHWER</sequence>
<comment type="caution">
    <text evidence="2">The sequence shown here is derived from an EMBL/GenBank/DDBJ whole genome shotgun (WGS) entry which is preliminary data.</text>
</comment>
<dbReference type="AlphaFoldDB" id="A0A9N7TVN2"/>
<gene>
    <name evidence="2" type="ORF">PLEPLA_LOCUS7543</name>
</gene>
<feature type="region of interest" description="Disordered" evidence="1">
    <location>
        <begin position="1"/>
        <end position="57"/>
    </location>
</feature>
<accession>A0A9N7TVN2</accession>
<feature type="compositionally biased region" description="Basic and acidic residues" evidence="1">
    <location>
        <begin position="100"/>
        <end position="116"/>
    </location>
</feature>
<dbReference type="Proteomes" id="UP001153269">
    <property type="component" value="Unassembled WGS sequence"/>
</dbReference>
<keyword evidence="3" id="KW-1185">Reference proteome</keyword>
<reference evidence="2" key="1">
    <citation type="submission" date="2020-03" db="EMBL/GenBank/DDBJ databases">
        <authorList>
            <person name="Weist P."/>
        </authorList>
    </citation>
    <scope>NUCLEOTIDE SEQUENCE</scope>
</reference>